<dbReference type="PRINTS" id="PR00081">
    <property type="entry name" value="GDHRDH"/>
</dbReference>
<name>A0A225SUE0_9BURK</name>
<dbReference type="CDD" id="cd05347">
    <property type="entry name" value="Ga5DH-like_SDR_c"/>
    <property type="match status" value="1"/>
</dbReference>
<feature type="domain" description="Ketoreductase" evidence="4">
    <location>
        <begin position="20"/>
        <end position="199"/>
    </location>
</feature>
<evidence type="ECO:0000259" key="4">
    <source>
        <dbReference type="SMART" id="SM00822"/>
    </source>
</evidence>
<evidence type="ECO:0000313" key="5">
    <source>
        <dbReference type="EMBL" id="OWY34517.1"/>
    </source>
</evidence>
<dbReference type="GO" id="GO:0008874">
    <property type="term" value="F:gluconate 5-dehydrogenase activity"/>
    <property type="evidence" value="ECO:0007669"/>
    <property type="project" value="UniProtKB-EC"/>
</dbReference>
<dbReference type="SMART" id="SM00822">
    <property type="entry name" value="PKS_KR"/>
    <property type="match status" value="1"/>
</dbReference>
<dbReference type="PROSITE" id="PS00061">
    <property type="entry name" value="ADH_SHORT"/>
    <property type="match status" value="1"/>
</dbReference>
<gene>
    <name evidence="5" type="ORF">CEJ45_11780</name>
</gene>
<dbReference type="FunFam" id="3.40.50.720:FF:000084">
    <property type="entry name" value="Short-chain dehydrogenase reductase"/>
    <property type="match status" value="1"/>
</dbReference>
<accession>A0A225SUE0</accession>
<organism evidence="5 6">
    <name type="scientific">Herbaspirillum aquaticum</name>
    <dbReference type="NCBI Taxonomy" id="568783"/>
    <lineage>
        <taxon>Bacteria</taxon>
        <taxon>Pseudomonadati</taxon>
        <taxon>Pseudomonadota</taxon>
        <taxon>Betaproteobacteria</taxon>
        <taxon>Burkholderiales</taxon>
        <taxon>Oxalobacteraceae</taxon>
        <taxon>Herbaspirillum</taxon>
    </lineage>
</organism>
<sequence>MTIKTTPLPAGLQGFSLEGKLALITGSSGGIGLALARGMAQAGAAIVLNGRDAGKLATVAAQLRAEGHTIHEASFDATVNDEVKAAVQKIESEIGAIGILVNNAGIQRRNPLEEFKESDWHDLINTNLNSVFYAAQAVARHMIPRGAGKIINICSVQSELGRPGIAPYTATKGAVKMFTKGMAIDWGKYGIQVNGLGPGYFKTEMNMALVNDAKFTDWLVGRTPSRRWGDVEDLVGAAVFLGSDASRFVNGHILYVDGGVTATL</sequence>
<keyword evidence="2 5" id="KW-0560">Oxidoreductase</keyword>
<keyword evidence="6" id="KW-1185">Reference proteome</keyword>
<dbReference type="PRINTS" id="PR00080">
    <property type="entry name" value="SDRFAMILY"/>
</dbReference>
<reference evidence="5 6" key="1">
    <citation type="journal article" date="2010" name="Int. J. Syst. Evol. Microbiol.">
        <title>Reclassification of Herbaspirillum putei as a later heterotypic synonym of Herbaspirillum huttiense, with the description of H. huttiense subsp. huttiense subsp. nov. and H. huttiense subsp. putei subsp. nov., comb. nov., and description of Herbaspirillum aquaticum sp. nov.</title>
        <authorList>
            <person name="Dobritsa A.P."/>
            <person name="Reddy M.C."/>
            <person name="Samadpour M."/>
        </authorList>
    </citation>
    <scope>NUCLEOTIDE SEQUENCE [LARGE SCALE GENOMIC DNA]</scope>
    <source>
        <strain evidence="5 6">IEH 4430</strain>
    </source>
</reference>
<proteinExistence type="inferred from homology"/>
<dbReference type="InterPro" id="IPR057326">
    <property type="entry name" value="KR_dom"/>
</dbReference>
<dbReference type="PANTHER" id="PTHR42760">
    <property type="entry name" value="SHORT-CHAIN DEHYDROGENASES/REDUCTASES FAMILY MEMBER"/>
    <property type="match status" value="1"/>
</dbReference>
<dbReference type="PANTHER" id="PTHR42760:SF5">
    <property type="entry name" value="2-DEHYDRO-3-DEOXY-D-GLUCONATE 5-DEHYDROGENASE"/>
    <property type="match status" value="1"/>
</dbReference>
<dbReference type="InterPro" id="IPR036291">
    <property type="entry name" value="NAD(P)-bd_dom_sf"/>
</dbReference>
<protein>
    <submittedName>
        <fullName evidence="5">Gluconate 5-dehydrogenase</fullName>
        <ecNumber evidence="5">1.1.1.69</ecNumber>
    </submittedName>
</protein>
<evidence type="ECO:0000256" key="3">
    <source>
        <dbReference type="RuleBase" id="RU000363"/>
    </source>
</evidence>
<dbReference type="InterPro" id="IPR020904">
    <property type="entry name" value="Sc_DH/Rdtase_CS"/>
</dbReference>
<dbReference type="Proteomes" id="UP000214747">
    <property type="component" value="Unassembled WGS sequence"/>
</dbReference>
<dbReference type="Pfam" id="PF00106">
    <property type="entry name" value="adh_short"/>
    <property type="match status" value="1"/>
</dbReference>
<evidence type="ECO:0000256" key="1">
    <source>
        <dbReference type="ARBA" id="ARBA00006484"/>
    </source>
</evidence>
<comment type="similarity">
    <text evidence="1 3">Belongs to the short-chain dehydrogenases/reductases (SDR) family.</text>
</comment>
<dbReference type="RefSeq" id="WP_088755298.1">
    <property type="nucleotide sequence ID" value="NZ_JARJFG010000028.1"/>
</dbReference>
<dbReference type="Gene3D" id="3.40.50.720">
    <property type="entry name" value="NAD(P)-binding Rossmann-like Domain"/>
    <property type="match status" value="1"/>
</dbReference>
<dbReference type="AlphaFoldDB" id="A0A225SUE0"/>
<dbReference type="InterPro" id="IPR002347">
    <property type="entry name" value="SDR_fam"/>
</dbReference>
<evidence type="ECO:0000313" key="6">
    <source>
        <dbReference type="Proteomes" id="UP000214747"/>
    </source>
</evidence>
<evidence type="ECO:0000256" key="2">
    <source>
        <dbReference type="ARBA" id="ARBA00023002"/>
    </source>
</evidence>
<dbReference type="EC" id="1.1.1.69" evidence="5"/>
<dbReference type="EMBL" id="NJGV01000009">
    <property type="protein sequence ID" value="OWY34517.1"/>
    <property type="molecule type" value="Genomic_DNA"/>
</dbReference>
<comment type="caution">
    <text evidence="5">The sequence shown here is derived from an EMBL/GenBank/DDBJ whole genome shotgun (WGS) entry which is preliminary data.</text>
</comment>
<dbReference type="SUPFAM" id="SSF51735">
    <property type="entry name" value="NAD(P)-binding Rossmann-fold domains"/>
    <property type="match status" value="1"/>
</dbReference>